<dbReference type="Proteomes" id="UP000598467">
    <property type="component" value="Unassembled WGS sequence"/>
</dbReference>
<proteinExistence type="predicted"/>
<dbReference type="AlphaFoldDB" id="A0A926NW15"/>
<accession>A0A926NW15</accession>
<name>A0A926NW15_9HYPH</name>
<dbReference type="EMBL" id="JABFCZ010000001">
    <property type="protein sequence ID" value="MBD1544715.1"/>
    <property type="molecule type" value="Genomic_DNA"/>
</dbReference>
<gene>
    <name evidence="1" type="ORF">HK439_00435</name>
</gene>
<dbReference type="RefSeq" id="WP_190289394.1">
    <property type="nucleotide sequence ID" value="NZ_JABFCZ010000001.1"/>
</dbReference>
<protein>
    <recommendedName>
        <fullName evidence="3">STAS domain-containing protein</fullName>
    </recommendedName>
</protein>
<evidence type="ECO:0000313" key="1">
    <source>
        <dbReference type="EMBL" id="MBD1544715.1"/>
    </source>
</evidence>
<evidence type="ECO:0008006" key="3">
    <source>
        <dbReference type="Google" id="ProtNLM"/>
    </source>
</evidence>
<sequence length="85" mass="9525">MHSLLLDALAQQAEVVLDIPDGAMIDLSFLQLVQSARLQADLSDNTIRLSKGAGDELRSVLDRAGFLTNMRPEDAKFWLHEEFQQ</sequence>
<comment type="caution">
    <text evidence="1">The sequence shown here is derived from an EMBL/GenBank/DDBJ whole genome shotgun (WGS) entry which is preliminary data.</text>
</comment>
<evidence type="ECO:0000313" key="2">
    <source>
        <dbReference type="Proteomes" id="UP000598467"/>
    </source>
</evidence>
<reference evidence="1" key="1">
    <citation type="submission" date="2020-05" db="EMBL/GenBank/DDBJ databases">
        <title>Identification of trans-AT polyketide cluster in two marine bacteria, producers of a novel glutaramide-containing polyketide sesbanimide D and analogs.</title>
        <authorList>
            <person name="Kacar D."/>
            <person name="Rodriguez P."/>
            <person name="Canedo L."/>
            <person name="Gonzalez E."/>
            <person name="Galan B."/>
            <person name="De La Calle F."/>
            <person name="Garcia J.L."/>
        </authorList>
    </citation>
    <scope>NUCLEOTIDE SEQUENCE</scope>
    <source>
        <strain evidence="1">PHM038</strain>
    </source>
</reference>
<organism evidence="1 2">
    <name type="scientific">Roseibium aggregatum</name>
    <dbReference type="NCBI Taxonomy" id="187304"/>
    <lineage>
        <taxon>Bacteria</taxon>
        <taxon>Pseudomonadati</taxon>
        <taxon>Pseudomonadota</taxon>
        <taxon>Alphaproteobacteria</taxon>
        <taxon>Hyphomicrobiales</taxon>
        <taxon>Stappiaceae</taxon>
        <taxon>Roseibium</taxon>
    </lineage>
</organism>